<evidence type="ECO:0000256" key="1">
    <source>
        <dbReference type="SAM" id="MobiDB-lite"/>
    </source>
</evidence>
<feature type="region of interest" description="Disordered" evidence="1">
    <location>
        <begin position="38"/>
        <end position="158"/>
    </location>
</feature>
<gene>
    <name evidence="2" type="ORF">CCAM_LOCUS17010</name>
</gene>
<evidence type="ECO:0000313" key="3">
    <source>
        <dbReference type="Proteomes" id="UP000595140"/>
    </source>
</evidence>
<reference evidence="2 3" key="1">
    <citation type="submission" date="2018-04" db="EMBL/GenBank/DDBJ databases">
        <authorList>
            <person name="Vogel A."/>
        </authorList>
    </citation>
    <scope>NUCLEOTIDE SEQUENCE [LARGE SCALE GENOMIC DNA]</scope>
</reference>
<feature type="compositionally biased region" description="Basic residues" evidence="1">
    <location>
        <begin position="138"/>
        <end position="158"/>
    </location>
</feature>
<proteinExistence type="predicted"/>
<dbReference type="AlphaFoldDB" id="A0A484LFU9"/>
<name>A0A484LFU9_9ASTE</name>
<dbReference type="Proteomes" id="UP000595140">
    <property type="component" value="Unassembled WGS sequence"/>
</dbReference>
<accession>A0A484LFU9</accession>
<feature type="compositionally biased region" description="Basic and acidic residues" evidence="1">
    <location>
        <begin position="68"/>
        <end position="83"/>
    </location>
</feature>
<protein>
    <submittedName>
        <fullName evidence="2">Uncharacterized protein</fullName>
    </submittedName>
</protein>
<dbReference type="EMBL" id="OOIL02001439">
    <property type="protein sequence ID" value="VFQ75234.1"/>
    <property type="molecule type" value="Genomic_DNA"/>
</dbReference>
<organism evidence="2 3">
    <name type="scientific">Cuscuta campestris</name>
    <dbReference type="NCBI Taxonomy" id="132261"/>
    <lineage>
        <taxon>Eukaryota</taxon>
        <taxon>Viridiplantae</taxon>
        <taxon>Streptophyta</taxon>
        <taxon>Embryophyta</taxon>
        <taxon>Tracheophyta</taxon>
        <taxon>Spermatophyta</taxon>
        <taxon>Magnoliopsida</taxon>
        <taxon>eudicotyledons</taxon>
        <taxon>Gunneridae</taxon>
        <taxon>Pentapetalae</taxon>
        <taxon>asterids</taxon>
        <taxon>lamiids</taxon>
        <taxon>Solanales</taxon>
        <taxon>Convolvulaceae</taxon>
        <taxon>Cuscuteae</taxon>
        <taxon>Cuscuta</taxon>
        <taxon>Cuscuta subgen. Grammica</taxon>
        <taxon>Cuscuta sect. Cleistogrammica</taxon>
    </lineage>
</organism>
<keyword evidence="3" id="KW-1185">Reference proteome</keyword>
<sequence>MKNTTLDTHLRRENSGNHSDPCTCKPLQHCILLKRSQKEEHQKFTCTESTRKSLGNGNAPVPPSSKHNHLEDKPKSIKPRTEHGNQMPLSSINSCFLKDHPHKAKRTRNKVSETLGQEKTDCPTINLGMPKEVPLTPHHQRDRRSRHKPQPRQHKGSF</sequence>
<feature type="region of interest" description="Disordered" evidence="1">
    <location>
        <begin position="1"/>
        <end position="23"/>
    </location>
</feature>
<feature type="compositionally biased region" description="Basic residues" evidence="1">
    <location>
        <begin position="100"/>
        <end position="109"/>
    </location>
</feature>
<evidence type="ECO:0000313" key="2">
    <source>
        <dbReference type="EMBL" id="VFQ75234.1"/>
    </source>
</evidence>
<feature type="compositionally biased region" description="Polar residues" evidence="1">
    <location>
        <begin position="44"/>
        <end position="56"/>
    </location>
</feature>